<keyword evidence="5" id="KW-1185">Reference proteome</keyword>
<dbReference type="SMART" id="SM00248">
    <property type="entry name" value="ANK"/>
    <property type="match status" value="7"/>
</dbReference>
<dbReference type="PANTHER" id="PTHR24198">
    <property type="entry name" value="ANKYRIN REPEAT AND PROTEIN KINASE DOMAIN-CONTAINING PROTEIN"/>
    <property type="match status" value="1"/>
</dbReference>
<keyword evidence="2 3" id="KW-0040">ANK repeat</keyword>
<dbReference type="Gene3D" id="1.25.40.20">
    <property type="entry name" value="Ankyrin repeat-containing domain"/>
    <property type="match status" value="2"/>
</dbReference>
<dbReference type="InterPro" id="IPR036770">
    <property type="entry name" value="Ankyrin_rpt-contain_sf"/>
</dbReference>
<comment type="caution">
    <text evidence="4">The sequence shown here is derived from an EMBL/GenBank/DDBJ whole genome shotgun (WGS) entry which is preliminary data.</text>
</comment>
<dbReference type="InterPro" id="IPR002110">
    <property type="entry name" value="Ankyrin_rpt"/>
</dbReference>
<feature type="repeat" description="ANK" evidence="3">
    <location>
        <begin position="292"/>
        <end position="324"/>
    </location>
</feature>
<dbReference type="PANTHER" id="PTHR24198:SF165">
    <property type="entry name" value="ANKYRIN REPEAT-CONTAINING PROTEIN-RELATED"/>
    <property type="match status" value="1"/>
</dbReference>
<evidence type="ECO:0000256" key="2">
    <source>
        <dbReference type="ARBA" id="ARBA00023043"/>
    </source>
</evidence>
<feature type="repeat" description="ANK" evidence="3">
    <location>
        <begin position="259"/>
        <end position="291"/>
    </location>
</feature>
<accession>A0AAD8A8M2</accession>
<evidence type="ECO:0000256" key="3">
    <source>
        <dbReference type="PROSITE-ProRule" id="PRU00023"/>
    </source>
</evidence>
<sequence length="342" mass="37032">DGYSARFLIEHGASVSTVTPELGDTALHMIASYSPNSSEVDVITSMTEVAKQMLDKGLDPNLQNKQGFTPLHLSVMAKNEPVLSLLLSRTAQPVDLNLRTQLGHTTLWFALLTSLDYGEESFAARLIKKGASPNPIFADIIRPLANDSDEGLEEAGLFLCSHGVNPNHVNNKGESPLHVACSKGLSKLVSELLRKGANPNLQTLQTEDRNSSENTTYRQTPLHVAIAEKQEAAIIAIMEHSSSKESRNFPVDFNLKDSKGNTPLSLALVTGMQHMVATLIQGGADVNVRNGKGLTLLHQAILKEDSETAIFLLDQEADMNALTTDNENSSTVEHHMSSARSS</sequence>
<proteinExistence type="predicted"/>
<dbReference type="PROSITE" id="PS50297">
    <property type="entry name" value="ANK_REP_REGION"/>
    <property type="match status" value="3"/>
</dbReference>
<name>A0AAD8A8M2_DIPPU</name>
<dbReference type="Proteomes" id="UP001233999">
    <property type="component" value="Unassembled WGS sequence"/>
</dbReference>
<feature type="repeat" description="ANK" evidence="3">
    <location>
        <begin position="172"/>
        <end position="204"/>
    </location>
</feature>
<organism evidence="4 5">
    <name type="scientific">Diploptera punctata</name>
    <name type="common">Pacific beetle cockroach</name>
    <dbReference type="NCBI Taxonomy" id="6984"/>
    <lineage>
        <taxon>Eukaryota</taxon>
        <taxon>Metazoa</taxon>
        <taxon>Ecdysozoa</taxon>
        <taxon>Arthropoda</taxon>
        <taxon>Hexapoda</taxon>
        <taxon>Insecta</taxon>
        <taxon>Pterygota</taxon>
        <taxon>Neoptera</taxon>
        <taxon>Polyneoptera</taxon>
        <taxon>Dictyoptera</taxon>
        <taxon>Blattodea</taxon>
        <taxon>Blaberoidea</taxon>
        <taxon>Blaberidae</taxon>
        <taxon>Diplopterinae</taxon>
        <taxon>Diploptera</taxon>
    </lineage>
</organism>
<dbReference type="EMBL" id="JASPKZ010002959">
    <property type="protein sequence ID" value="KAJ9594560.1"/>
    <property type="molecule type" value="Genomic_DNA"/>
</dbReference>
<gene>
    <name evidence="4" type="ORF">L9F63_027455</name>
</gene>
<reference evidence="4" key="2">
    <citation type="submission" date="2023-05" db="EMBL/GenBank/DDBJ databases">
        <authorList>
            <person name="Fouks B."/>
        </authorList>
    </citation>
    <scope>NUCLEOTIDE SEQUENCE</scope>
    <source>
        <strain evidence="4">Stay&amp;Tobe</strain>
        <tissue evidence="4">Testes</tissue>
    </source>
</reference>
<evidence type="ECO:0000313" key="5">
    <source>
        <dbReference type="Proteomes" id="UP001233999"/>
    </source>
</evidence>
<dbReference type="PRINTS" id="PR01415">
    <property type="entry name" value="ANKYRIN"/>
</dbReference>
<evidence type="ECO:0000313" key="4">
    <source>
        <dbReference type="EMBL" id="KAJ9594560.1"/>
    </source>
</evidence>
<evidence type="ECO:0000256" key="1">
    <source>
        <dbReference type="ARBA" id="ARBA00022737"/>
    </source>
</evidence>
<feature type="non-terminal residue" evidence="4">
    <location>
        <position position="1"/>
    </location>
</feature>
<feature type="repeat" description="ANK" evidence="3">
    <location>
        <begin position="66"/>
        <end position="92"/>
    </location>
</feature>
<dbReference type="Pfam" id="PF12796">
    <property type="entry name" value="Ank_2"/>
    <property type="match status" value="3"/>
</dbReference>
<protein>
    <submittedName>
        <fullName evidence="4">Uncharacterized protein</fullName>
    </submittedName>
</protein>
<dbReference type="SUPFAM" id="SSF48403">
    <property type="entry name" value="Ankyrin repeat"/>
    <property type="match status" value="1"/>
</dbReference>
<dbReference type="AlphaFoldDB" id="A0AAD8A8M2"/>
<dbReference type="PROSITE" id="PS50088">
    <property type="entry name" value="ANK_REPEAT"/>
    <property type="match status" value="4"/>
</dbReference>
<keyword evidence="1" id="KW-0677">Repeat</keyword>
<reference evidence="4" key="1">
    <citation type="journal article" date="2023" name="IScience">
        <title>Live-bearing cockroach genome reveals convergent evolutionary mechanisms linked to viviparity in insects and beyond.</title>
        <authorList>
            <person name="Fouks B."/>
            <person name="Harrison M.C."/>
            <person name="Mikhailova A.A."/>
            <person name="Marchal E."/>
            <person name="English S."/>
            <person name="Carruthers M."/>
            <person name="Jennings E.C."/>
            <person name="Chiamaka E.L."/>
            <person name="Frigard R.A."/>
            <person name="Pippel M."/>
            <person name="Attardo G.M."/>
            <person name="Benoit J.B."/>
            <person name="Bornberg-Bauer E."/>
            <person name="Tobe S.S."/>
        </authorList>
    </citation>
    <scope>NUCLEOTIDE SEQUENCE</scope>
    <source>
        <strain evidence="4">Stay&amp;Tobe</strain>
    </source>
</reference>